<feature type="chain" id="PRO_5046453405" evidence="1">
    <location>
        <begin position="30"/>
        <end position="561"/>
    </location>
</feature>
<reference evidence="3" key="1">
    <citation type="journal article" date="2019" name="Int. J. Syst. Evol. Microbiol.">
        <title>The Global Catalogue of Microorganisms (GCM) 10K type strain sequencing project: providing services to taxonomists for standard genome sequencing and annotation.</title>
        <authorList>
            <consortium name="The Broad Institute Genomics Platform"/>
            <consortium name="The Broad Institute Genome Sequencing Center for Infectious Disease"/>
            <person name="Wu L."/>
            <person name="Ma J."/>
        </authorList>
    </citation>
    <scope>NUCLEOTIDE SEQUENCE [LARGE SCALE GENOMIC DNA]</scope>
    <source>
        <strain evidence="3">JCM 17214</strain>
    </source>
</reference>
<keyword evidence="1" id="KW-0732">Signal</keyword>
<keyword evidence="3" id="KW-1185">Reference proteome</keyword>
<evidence type="ECO:0000313" key="3">
    <source>
        <dbReference type="Proteomes" id="UP001499909"/>
    </source>
</evidence>
<feature type="signal peptide" evidence="1">
    <location>
        <begin position="1"/>
        <end position="29"/>
    </location>
</feature>
<evidence type="ECO:0000313" key="2">
    <source>
        <dbReference type="EMBL" id="GAA3946634.1"/>
    </source>
</evidence>
<dbReference type="InterPro" id="IPR041662">
    <property type="entry name" value="SusD-like_2"/>
</dbReference>
<keyword evidence="2" id="KW-0449">Lipoprotein</keyword>
<name>A0ABP7NGP6_9BACT</name>
<organism evidence="2 3">
    <name type="scientific">Hymenobacter algoricola</name>
    <dbReference type="NCBI Taxonomy" id="486267"/>
    <lineage>
        <taxon>Bacteria</taxon>
        <taxon>Pseudomonadati</taxon>
        <taxon>Bacteroidota</taxon>
        <taxon>Cytophagia</taxon>
        <taxon>Cytophagales</taxon>
        <taxon>Hymenobacteraceae</taxon>
        <taxon>Hymenobacter</taxon>
    </lineage>
</organism>
<gene>
    <name evidence="2" type="ORF">GCM10022406_30560</name>
</gene>
<dbReference type="Pfam" id="PF12771">
    <property type="entry name" value="SusD-like_2"/>
    <property type="match status" value="1"/>
</dbReference>
<proteinExistence type="predicted"/>
<dbReference type="InterPro" id="IPR011990">
    <property type="entry name" value="TPR-like_helical_dom_sf"/>
</dbReference>
<protein>
    <submittedName>
        <fullName evidence="2">SusD/RagB family nutrient-binding outer membrane lipoprotein</fullName>
    </submittedName>
</protein>
<dbReference type="Proteomes" id="UP001499909">
    <property type="component" value="Unassembled WGS sequence"/>
</dbReference>
<accession>A0ABP7NGP6</accession>
<dbReference type="EMBL" id="BAABDH010000100">
    <property type="protein sequence ID" value="GAA3946634.1"/>
    <property type="molecule type" value="Genomic_DNA"/>
</dbReference>
<sequence>MASFSSMNTYRKASIALALVGLLATNTGCSDFFDVNVDPLNPSQARLSDMLPVTQVAMGTYMGFSVNGLSQYTASLMQQLSNTRGIGTFQQTGDSFSTQWQGLYADMLSNNEQIIRQGTAEQGWSYVGVAELQKAFVVSQMVDMWGNIPYSEALNGTGNRSPKFDKDSEIYADMFRLIDDGLAKLTLTSSRTMGSEDLMYAGDLNKWAHFGRTLKLKLYNQIRLTRQNDPAFAAQITALLNAPSGLLQVTDDFELKYGPSTQPDNRNLGYIGDYVNSTRENTIGVYFYTLMTRNNDPRIKYYFYNQATGPSPLADYQPLNSNFVTVRFGSTGINRATNNAGVRTLPGLYPVGGRYDAGGGGNAGPRFGKGVVAQRLLTYFSRKFTEAELQLTVLGNTAAARTAYEEGIRASFKKVNDIATAEGIPSSSPPLPSTLVPLISEAAITSYVNAALGRYDNAAPNAKIKAIMTEKYVASFGFGPDAYTDFRRTGYPNITVPAAAMTGDPYSPTLGPGVVDDNDPQTISQGSFPIRLTYDRSELQFNQNADPQPNVVTTPIFWDLP</sequence>
<dbReference type="RefSeq" id="WP_345115795.1">
    <property type="nucleotide sequence ID" value="NZ_BAABDH010000100.1"/>
</dbReference>
<dbReference type="Gene3D" id="1.25.40.390">
    <property type="match status" value="1"/>
</dbReference>
<comment type="caution">
    <text evidence="2">The sequence shown here is derived from an EMBL/GenBank/DDBJ whole genome shotgun (WGS) entry which is preliminary data.</text>
</comment>
<dbReference type="SUPFAM" id="SSF48452">
    <property type="entry name" value="TPR-like"/>
    <property type="match status" value="1"/>
</dbReference>
<evidence type="ECO:0000256" key="1">
    <source>
        <dbReference type="SAM" id="SignalP"/>
    </source>
</evidence>